<evidence type="ECO:0008006" key="3">
    <source>
        <dbReference type="Google" id="ProtNLM"/>
    </source>
</evidence>
<dbReference type="EMBL" id="AZER01000014">
    <property type="protein sequence ID" value="KRL27879.1"/>
    <property type="molecule type" value="Genomic_DNA"/>
</dbReference>
<reference evidence="1 2" key="1">
    <citation type="journal article" date="2015" name="Genome Announc.">
        <title>Expanding the biotechnology potential of lactobacilli through comparative genomics of 213 strains and associated genera.</title>
        <authorList>
            <person name="Sun Z."/>
            <person name="Harris H.M."/>
            <person name="McCann A."/>
            <person name="Guo C."/>
            <person name="Argimon S."/>
            <person name="Zhang W."/>
            <person name="Yang X."/>
            <person name="Jeffery I.B."/>
            <person name="Cooney J.C."/>
            <person name="Kagawa T.F."/>
            <person name="Liu W."/>
            <person name="Song Y."/>
            <person name="Salvetti E."/>
            <person name="Wrobel A."/>
            <person name="Rasinkangas P."/>
            <person name="Parkhill J."/>
            <person name="Rea M.C."/>
            <person name="O'Sullivan O."/>
            <person name="Ritari J."/>
            <person name="Douillard F.P."/>
            <person name="Paul Ross R."/>
            <person name="Yang R."/>
            <person name="Briner A.E."/>
            <person name="Felis G.E."/>
            <person name="de Vos W.M."/>
            <person name="Barrangou R."/>
            <person name="Klaenhammer T.R."/>
            <person name="Caufield P.W."/>
            <person name="Cui Y."/>
            <person name="Zhang H."/>
            <person name="O'Toole P.W."/>
        </authorList>
    </citation>
    <scope>NUCLEOTIDE SEQUENCE [LARGE SCALE GENOMIC DNA]</scope>
    <source>
        <strain evidence="1 2">DSM 13145</strain>
    </source>
</reference>
<evidence type="ECO:0000313" key="1">
    <source>
        <dbReference type="EMBL" id="KRL27879.1"/>
    </source>
</evidence>
<gene>
    <name evidence="1" type="ORF">FD27_GL000621</name>
</gene>
<keyword evidence="2" id="KW-1185">Reference proteome</keyword>
<proteinExistence type="predicted"/>
<protein>
    <recommendedName>
        <fullName evidence="3">YolD-like protein</fullName>
    </recommendedName>
</protein>
<sequence>MDEKEIIERQLFSDTSRYDDIMDLPAHRSKAHLPMSQEDRAGQFSPFAALTGFNSLIRDTAEIYAHKKYLSAKAEAQVRQQLVYAQKTQLPVVIHYFNDHSGYYEEFQDRITNLKWERGRVFFAEHPSIAIANVESIRRNKIQKADEH</sequence>
<evidence type="ECO:0000313" key="2">
    <source>
        <dbReference type="Proteomes" id="UP000051445"/>
    </source>
</evidence>
<dbReference type="STRING" id="1423746.FD27_GL000621"/>
<name>A0A0R1P5K3_9LACO</name>
<dbReference type="OrthoDB" id="361760at2"/>
<dbReference type="RefSeq" id="WP_057750004.1">
    <property type="nucleotide sequence ID" value="NZ_AZER01000014.1"/>
</dbReference>
<dbReference type="Proteomes" id="UP000051445">
    <property type="component" value="Unassembled WGS sequence"/>
</dbReference>
<accession>A0A0R1P5K3</accession>
<dbReference type="PATRIC" id="fig|1423746.3.peg.630"/>
<organism evidence="1 2">
    <name type="scientific">Limosilactobacillus frumenti DSM 13145</name>
    <dbReference type="NCBI Taxonomy" id="1423746"/>
    <lineage>
        <taxon>Bacteria</taxon>
        <taxon>Bacillati</taxon>
        <taxon>Bacillota</taxon>
        <taxon>Bacilli</taxon>
        <taxon>Lactobacillales</taxon>
        <taxon>Lactobacillaceae</taxon>
        <taxon>Limosilactobacillus</taxon>
    </lineage>
</organism>
<comment type="caution">
    <text evidence="1">The sequence shown here is derived from an EMBL/GenBank/DDBJ whole genome shotgun (WGS) entry which is preliminary data.</text>
</comment>
<dbReference type="AlphaFoldDB" id="A0A0R1P5K3"/>